<accession>A0A9D4QGK7</accession>
<feature type="region of interest" description="Disordered" evidence="1">
    <location>
        <begin position="122"/>
        <end position="180"/>
    </location>
</feature>
<dbReference type="AlphaFoldDB" id="A0A9D4QGK7"/>
<comment type="caution">
    <text evidence="2">The sequence shown here is derived from an EMBL/GenBank/DDBJ whole genome shotgun (WGS) entry which is preliminary data.</text>
</comment>
<name>A0A9D4QGK7_RHISA</name>
<evidence type="ECO:0000313" key="3">
    <source>
        <dbReference type="Proteomes" id="UP000821837"/>
    </source>
</evidence>
<evidence type="ECO:0000313" key="2">
    <source>
        <dbReference type="EMBL" id="KAH7976699.1"/>
    </source>
</evidence>
<feature type="compositionally biased region" description="Low complexity" evidence="1">
    <location>
        <begin position="68"/>
        <end position="84"/>
    </location>
</feature>
<feature type="compositionally biased region" description="Polar residues" evidence="1">
    <location>
        <begin position="1"/>
        <end position="11"/>
    </location>
</feature>
<sequence>MAQLSPLTNTDSPPPSSRGGSNGAAVSSRDRGSVSPVSSRKKRRQMHDPDSSGEDDLSPTSLAKRFMSDAAAGTSSPATTPSTDVASSFELIDVTEDRRDLVSGHAAAAAAAAAALGPITSLSSPNPSTPGALGSGAGGSFAGGPPPPPPPRLTPSSADFQPPYFPPPYNLPTPTQQQLDFHDPYASHHLNSLAGPQQYHQLHPAAGHQRGLSRRPEDDLLQAANMHLPAYGEGRRTEPTAYPRRPDVLVHHPHHHLTEQDLLGLHGAAAGLPPGIVDDGQTSPCSSDDGNDFLESDLSFVHPFRCIPGISIPDRIGSPRSYYPISFEEHPPFLTPVLS</sequence>
<dbReference type="Proteomes" id="UP000821837">
    <property type="component" value="Chromosome 10"/>
</dbReference>
<keyword evidence="3" id="KW-1185">Reference proteome</keyword>
<reference evidence="2" key="1">
    <citation type="journal article" date="2020" name="Cell">
        <title>Large-Scale Comparative Analyses of Tick Genomes Elucidate Their Genetic Diversity and Vector Capacities.</title>
        <authorList>
            <consortium name="Tick Genome and Microbiome Consortium (TIGMIC)"/>
            <person name="Jia N."/>
            <person name="Wang J."/>
            <person name="Shi W."/>
            <person name="Du L."/>
            <person name="Sun Y."/>
            <person name="Zhan W."/>
            <person name="Jiang J.F."/>
            <person name="Wang Q."/>
            <person name="Zhang B."/>
            <person name="Ji P."/>
            <person name="Bell-Sakyi L."/>
            <person name="Cui X.M."/>
            <person name="Yuan T.T."/>
            <person name="Jiang B.G."/>
            <person name="Yang W.F."/>
            <person name="Lam T.T."/>
            <person name="Chang Q.C."/>
            <person name="Ding S.J."/>
            <person name="Wang X.J."/>
            <person name="Zhu J.G."/>
            <person name="Ruan X.D."/>
            <person name="Zhao L."/>
            <person name="Wei J.T."/>
            <person name="Ye R.Z."/>
            <person name="Que T.C."/>
            <person name="Du C.H."/>
            <person name="Zhou Y.H."/>
            <person name="Cheng J.X."/>
            <person name="Dai P.F."/>
            <person name="Guo W.B."/>
            <person name="Han X.H."/>
            <person name="Huang E.J."/>
            <person name="Li L.F."/>
            <person name="Wei W."/>
            <person name="Gao Y.C."/>
            <person name="Liu J.Z."/>
            <person name="Shao H.Z."/>
            <person name="Wang X."/>
            <person name="Wang C.C."/>
            <person name="Yang T.C."/>
            <person name="Huo Q.B."/>
            <person name="Li W."/>
            <person name="Chen H.Y."/>
            <person name="Chen S.E."/>
            <person name="Zhou L.G."/>
            <person name="Ni X.B."/>
            <person name="Tian J.H."/>
            <person name="Sheng Y."/>
            <person name="Liu T."/>
            <person name="Pan Y.S."/>
            <person name="Xia L.Y."/>
            <person name="Li J."/>
            <person name="Zhao F."/>
            <person name="Cao W.C."/>
        </authorList>
    </citation>
    <scope>NUCLEOTIDE SEQUENCE</scope>
    <source>
        <strain evidence="2">Rsan-2018</strain>
    </source>
</reference>
<dbReference type="EMBL" id="JABSTV010001246">
    <property type="protein sequence ID" value="KAH7976699.1"/>
    <property type="molecule type" value="Genomic_DNA"/>
</dbReference>
<evidence type="ECO:0000256" key="1">
    <source>
        <dbReference type="SAM" id="MobiDB-lite"/>
    </source>
</evidence>
<reference evidence="2" key="2">
    <citation type="submission" date="2021-09" db="EMBL/GenBank/DDBJ databases">
        <authorList>
            <person name="Jia N."/>
            <person name="Wang J."/>
            <person name="Shi W."/>
            <person name="Du L."/>
            <person name="Sun Y."/>
            <person name="Zhan W."/>
            <person name="Jiang J."/>
            <person name="Wang Q."/>
            <person name="Zhang B."/>
            <person name="Ji P."/>
            <person name="Sakyi L.B."/>
            <person name="Cui X."/>
            <person name="Yuan T."/>
            <person name="Jiang B."/>
            <person name="Yang W."/>
            <person name="Lam T.T.-Y."/>
            <person name="Chang Q."/>
            <person name="Ding S."/>
            <person name="Wang X."/>
            <person name="Zhu J."/>
            <person name="Ruan X."/>
            <person name="Zhao L."/>
            <person name="Wei J."/>
            <person name="Que T."/>
            <person name="Du C."/>
            <person name="Cheng J."/>
            <person name="Dai P."/>
            <person name="Han X."/>
            <person name="Huang E."/>
            <person name="Gao Y."/>
            <person name="Liu J."/>
            <person name="Shao H."/>
            <person name="Ye R."/>
            <person name="Li L."/>
            <person name="Wei W."/>
            <person name="Wang X."/>
            <person name="Wang C."/>
            <person name="Huo Q."/>
            <person name="Li W."/>
            <person name="Guo W."/>
            <person name="Chen H."/>
            <person name="Chen S."/>
            <person name="Zhou L."/>
            <person name="Zhou L."/>
            <person name="Ni X."/>
            <person name="Tian J."/>
            <person name="Zhou Y."/>
            <person name="Sheng Y."/>
            <person name="Liu T."/>
            <person name="Pan Y."/>
            <person name="Xia L."/>
            <person name="Li J."/>
            <person name="Zhao F."/>
            <person name="Cao W."/>
        </authorList>
    </citation>
    <scope>NUCLEOTIDE SEQUENCE</scope>
    <source>
        <strain evidence="2">Rsan-2018</strain>
        <tissue evidence="2">Larvae</tissue>
    </source>
</reference>
<organism evidence="2 3">
    <name type="scientific">Rhipicephalus sanguineus</name>
    <name type="common">Brown dog tick</name>
    <name type="synonym">Ixodes sanguineus</name>
    <dbReference type="NCBI Taxonomy" id="34632"/>
    <lineage>
        <taxon>Eukaryota</taxon>
        <taxon>Metazoa</taxon>
        <taxon>Ecdysozoa</taxon>
        <taxon>Arthropoda</taxon>
        <taxon>Chelicerata</taxon>
        <taxon>Arachnida</taxon>
        <taxon>Acari</taxon>
        <taxon>Parasitiformes</taxon>
        <taxon>Ixodida</taxon>
        <taxon>Ixodoidea</taxon>
        <taxon>Ixodidae</taxon>
        <taxon>Rhipicephalinae</taxon>
        <taxon>Rhipicephalus</taxon>
        <taxon>Rhipicephalus</taxon>
    </lineage>
</organism>
<proteinExistence type="predicted"/>
<gene>
    <name evidence="2" type="ORF">HPB52_018355</name>
</gene>
<feature type="compositionally biased region" description="Gly residues" evidence="1">
    <location>
        <begin position="133"/>
        <end position="142"/>
    </location>
</feature>
<feature type="compositionally biased region" description="Pro residues" evidence="1">
    <location>
        <begin position="144"/>
        <end position="153"/>
    </location>
</feature>
<dbReference type="VEuPathDB" id="VectorBase:RSAN_035151"/>
<feature type="region of interest" description="Disordered" evidence="1">
    <location>
        <begin position="1"/>
        <end position="84"/>
    </location>
</feature>
<protein>
    <submittedName>
        <fullName evidence="2">Uncharacterized protein</fullName>
    </submittedName>
</protein>